<feature type="transmembrane region" description="Helical" evidence="1">
    <location>
        <begin position="66"/>
        <end position="87"/>
    </location>
</feature>
<accession>A0A2U1TIA3</accession>
<gene>
    <name evidence="2" type="ORF">DF223_01065</name>
</gene>
<keyword evidence="3" id="KW-1185">Reference proteome</keyword>
<feature type="transmembrane region" description="Helical" evidence="1">
    <location>
        <begin position="41"/>
        <end position="59"/>
    </location>
</feature>
<evidence type="ECO:0000313" key="3">
    <source>
        <dbReference type="Proteomes" id="UP000244962"/>
    </source>
</evidence>
<evidence type="ECO:0008006" key="4">
    <source>
        <dbReference type="Google" id="ProtNLM"/>
    </source>
</evidence>
<dbReference type="InterPro" id="IPR019051">
    <property type="entry name" value="Trp_biosyn_TM_oprn/chp"/>
</dbReference>
<protein>
    <recommendedName>
        <fullName evidence="4">Peptidase</fullName>
    </recommendedName>
</protein>
<sequence length="185" mass="18466">MLLALALAGLTLIAWTQQWLTVALAAPARDELAVDGAVAAPALAALALASLALGAALAIAGIGFRYLLGILEVVLGASVALSAVLVFTDPVGAAGAAVTDATGIAGTESIAALVDSAAVTPWPAITLVLGIATAITGIGIVVTARSWPRSSKKYSAVRLEPVATAEMPDAVDSWDDLTRGDDPTK</sequence>
<keyword evidence="1" id="KW-0812">Transmembrane</keyword>
<evidence type="ECO:0000256" key="1">
    <source>
        <dbReference type="SAM" id="Phobius"/>
    </source>
</evidence>
<dbReference type="Proteomes" id="UP000244962">
    <property type="component" value="Unassembled WGS sequence"/>
</dbReference>
<reference evidence="3" key="1">
    <citation type="submission" date="2018-04" db="EMBL/GenBank/DDBJ databases">
        <authorList>
            <person name="Liu S."/>
            <person name="Wang Z."/>
            <person name="Li J."/>
        </authorList>
    </citation>
    <scope>NUCLEOTIDE SEQUENCE [LARGE SCALE GENOMIC DNA]</scope>
    <source>
        <strain evidence="3">622</strain>
    </source>
</reference>
<keyword evidence="1" id="KW-0472">Membrane</keyword>
<dbReference type="Pfam" id="PF09534">
    <property type="entry name" value="Trp_oprn_chp"/>
    <property type="match status" value="1"/>
</dbReference>
<keyword evidence="1" id="KW-1133">Transmembrane helix</keyword>
<name>A0A2U1TIA3_9MICO</name>
<organism evidence="2 3">
    <name type="scientific">Mycetocola zhujimingii</name>
    <dbReference type="NCBI Taxonomy" id="2079792"/>
    <lineage>
        <taxon>Bacteria</taxon>
        <taxon>Bacillati</taxon>
        <taxon>Actinomycetota</taxon>
        <taxon>Actinomycetes</taxon>
        <taxon>Micrococcales</taxon>
        <taxon>Microbacteriaceae</taxon>
        <taxon>Mycetocola</taxon>
    </lineage>
</organism>
<evidence type="ECO:0000313" key="2">
    <source>
        <dbReference type="EMBL" id="PWC08602.1"/>
    </source>
</evidence>
<proteinExistence type="predicted"/>
<dbReference type="EMBL" id="QEFB01000001">
    <property type="protein sequence ID" value="PWC08602.1"/>
    <property type="molecule type" value="Genomic_DNA"/>
</dbReference>
<feature type="transmembrane region" description="Helical" evidence="1">
    <location>
        <begin position="122"/>
        <end position="144"/>
    </location>
</feature>
<comment type="caution">
    <text evidence="2">The sequence shown here is derived from an EMBL/GenBank/DDBJ whole genome shotgun (WGS) entry which is preliminary data.</text>
</comment>
<dbReference type="AlphaFoldDB" id="A0A2U1TIA3"/>